<evidence type="ECO:0000259" key="1">
    <source>
        <dbReference type="Pfam" id="PF01609"/>
    </source>
</evidence>
<organism evidence="3 4">
    <name type="scientific">Streptomyces ficellus</name>
    <dbReference type="NCBI Taxonomy" id="1977088"/>
    <lineage>
        <taxon>Bacteria</taxon>
        <taxon>Bacillati</taxon>
        <taxon>Actinomycetota</taxon>
        <taxon>Actinomycetes</taxon>
        <taxon>Kitasatosporales</taxon>
        <taxon>Streptomycetaceae</taxon>
        <taxon>Streptomyces</taxon>
    </lineage>
</organism>
<dbReference type="InterPro" id="IPR025161">
    <property type="entry name" value="IS402-like_dom"/>
</dbReference>
<name>A0ABT7ZCM7_9ACTN</name>
<reference evidence="3" key="1">
    <citation type="submission" date="2023-06" db="EMBL/GenBank/DDBJ databases">
        <title>WGS-Sequencing of Streptomyces ficellus isolate 21 collected from sand in Gara Djebilet Iron Mine in Algeria.</title>
        <authorList>
            <person name="Zegers G.P."/>
            <person name="Gomez A."/>
            <person name="Gueddou A."/>
            <person name="Zahara A.F."/>
            <person name="Worth M."/>
            <person name="Sevigny J.L."/>
            <person name="Tisa L."/>
        </authorList>
    </citation>
    <scope>NUCLEOTIDE SEQUENCE</scope>
    <source>
        <strain evidence="3">AS11</strain>
    </source>
</reference>
<feature type="domain" description="Transposase IS4-like" evidence="1">
    <location>
        <begin position="104"/>
        <end position="255"/>
    </location>
</feature>
<dbReference type="InterPro" id="IPR002559">
    <property type="entry name" value="Transposase_11"/>
</dbReference>
<protein>
    <submittedName>
        <fullName evidence="3">IS5 family transposase</fullName>
    </submittedName>
</protein>
<dbReference type="PANTHER" id="PTHR30007:SF0">
    <property type="entry name" value="TRANSPOSASE"/>
    <property type="match status" value="1"/>
</dbReference>
<dbReference type="Pfam" id="PF13340">
    <property type="entry name" value="DUF4096"/>
    <property type="match status" value="1"/>
</dbReference>
<keyword evidence="4" id="KW-1185">Reference proteome</keyword>
<dbReference type="Pfam" id="PF01609">
    <property type="entry name" value="DDE_Tnp_1"/>
    <property type="match status" value="1"/>
</dbReference>
<dbReference type="Proteomes" id="UP001174050">
    <property type="component" value="Unassembled WGS sequence"/>
</dbReference>
<proteinExistence type="predicted"/>
<accession>A0ABT7ZCM7</accession>
<feature type="domain" description="Insertion element IS402-like" evidence="2">
    <location>
        <begin position="11"/>
        <end position="86"/>
    </location>
</feature>
<comment type="caution">
    <text evidence="3">The sequence shown here is derived from an EMBL/GenBank/DDBJ whole genome shotgun (WGS) entry which is preliminary data.</text>
</comment>
<dbReference type="PANTHER" id="PTHR30007">
    <property type="entry name" value="PHP DOMAIN PROTEIN"/>
    <property type="match status" value="1"/>
</dbReference>
<sequence length="277" mass="31401">MQPSRPYPSDLSDARWELIRPTLEAWRQARNGIRKPTHDLRALINAILYVDRTGIPWRYLPHDFPPHQTVYGYFARWEADGIFDQLTGLLRGKVRQAEGRTIEPSACLIDSQSIKTSTTVPLTSQGIDPAKKIIGRKRHIVTDTLGLLLAVTVTAASVHDSAAGTHLLADIAAHHPTITKAWADNGYKTKAVEHAAHHGIDLQIVQRDPTTRGFHVQPRRWVVERTLGWLMHHRRLARDYETHPHGSAAMIQLAAINLMTRRLTHETTHNWRDNQAK</sequence>
<dbReference type="NCBIfam" id="NF033580">
    <property type="entry name" value="transpos_IS5_3"/>
    <property type="match status" value="1"/>
</dbReference>
<dbReference type="EMBL" id="JAUEPL010000047">
    <property type="protein sequence ID" value="MDN3297259.1"/>
    <property type="molecule type" value="Genomic_DNA"/>
</dbReference>
<evidence type="ECO:0000259" key="2">
    <source>
        <dbReference type="Pfam" id="PF13340"/>
    </source>
</evidence>
<gene>
    <name evidence="3" type="ORF">QWM81_25105</name>
</gene>
<evidence type="ECO:0000313" key="4">
    <source>
        <dbReference type="Proteomes" id="UP001174050"/>
    </source>
</evidence>
<dbReference type="RefSeq" id="WP_290114620.1">
    <property type="nucleotide sequence ID" value="NZ_JAUEPL010000047.1"/>
</dbReference>
<evidence type="ECO:0000313" key="3">
    <source>
        <dbReference type="EMBL" id="MDN3297259.1"/>
    </source>
</evidence>